<evidence type="ECO:0000256" key="1">
    <source>
        <dbReference type="SAM" id="MobiDB-lite"/>
    </source>
</evidence>
<protein>
    <submittedName>
        <fullName evidence="3">J domain-containing protein</fullName>
    </submittedName>
</protein>
<comment type="caution">
    <text evidence="3">The sequence shown here is derived from an EMBL/GenBank/DDBJ whole genome shotgun (WGS) entry which is preliminary data.</text>
</comment>
<keyword evidence="4" id="KW-1185">Reference proteome</keyword>
<dbReference type="SMART" id="SM00271">
    <property type="entry name" value="DnaJ"/>
    <property type="match status" value="1"/>
</dbReference>
<dbReference type="PROSITE" id="PS50076">
    <property type="entry name" value="DNAJ_2"/>
    <property type="match status" value="1"/>
</dbReference>
<dbReference type="Pfam" id="PF00226">
    <property type="entry name" value="DnaJ"/>
    <property type="match status" value="1"/>
</dbReference>
<proteinExistence type="predicted"/>
<sequence length="196" mass="21946">MTEPRFKRGSRFHGRVEHDEPTPCGAPGCKEAGEFRAPSRDGAPGDGPRAWRWFCLDHVREFNAGYNFFQGMTADEIAAAQSPHPSWERKTRGFASNAYARGDVQDPLDILSGRYGAGSFARATAKNGRVLRAKDREALSVLRLDDEASLADIRRRYTELVRRYHPDANGGDRTHERQLQDVIDAYTHLKSAPAFA</sequence>
<dbReference type="CDD" id="cd06257">
    <property type="entry name" value="DnaJ"/>
    <property type="match status" value="1"/>
</dbReference>
<dbReference type="Proteomes" id="UP001595615">
    <property type="component" value="Unassembled WGS sequence"/>
</dbReference>
<dbReference type="RefSeq" id="WP_380858835.1">
    <property type="nucleotide sequence ID" value="NZ_JBHRXV010000004.1"/>
</dbReference>
<feature type="region of interest" description="Disordered" evidence="1">
    <location>
        <begin position="1"/>
        <end position="45"/>
    </location>
</feature>
<gene>
    <name evidence="3" type="ORF">ACFOMD_06835</name>
</gene>
<feature type="domain" description="J" evidence="2">
    <location>
        <begin position="137"/>
        <end position="194"/>
    </location>
</feature>
<organism evidence="3 4">
    <name type="scientific">Sphingoaurantiacus capsulatus</name>
    <dbReference type="NCBI Taxonomy" id="1771310"/>
    <lineage>
        <taxon>Bacteria</taxon>
        <taxon>Pseudomonadati</taxon>
        <taxon>Pseudomonadota</taxon>
        <taxon>Alphaproteobacteria</taxon>
        <taxon>Sphingomonadales</taxon>
        <taxon>Sphingosinicellaceae</taxon>
        <taxon>Sphingoaurantiacus</taxon>
    </lineage>
</organism>
<dbReference type="SUPFAM" id="SSF46565">
    <property type="entry name" value="Chaperone J-domain"/>
    <property type="match status" value="1"/>
</dbReference>
<dbReference type="Gene3D" id="1.10.287.110">
    <property type="entry name" value="DnaJ domain"/>
    <property type="match status" value="1"/>
</dbReference>
<accession>A0ABV7X993</accession>
<dbReference type="InterPro" id="IPR036869">
    <property type="entry name" value="J_dom_sf"/>
</dbReference>
<evidence type="ECO:0000313" key="4">
    <source>
        <dbReference type="Proteomes" id="UP001595615"/>
    </source>
</evidence>
<evidence type="ECO:0000259" key="2">
    <source>
        <dbReference type="PROSITE" id="PS50076"/>
    </source>
</evidence>
<name>A0ABV7X993_9SPHN</name>
<reference evidence="4" key="1">
    <citation type="journal article" date="2019" name="Int. J. Syst. Evol. Microbiol.">
        <title>The Global Catalogue of Microorganisms (GCM) 10K type strain sequencing project: providing services to taxonomists for standard genome sequencing and annotation.</title>
        <authorList>
            <consortium name="The Broad Institute Genomics Platform"/>
            <consortium name="The Broad Institute Genome Sequencing Center for Infectious Disease"/>
            <person name="Wu L."/>
            <person name="Ma J."/>
        </authorList>
    </citation>
    <scope>NUCLEOTIDE SEQUENCE [LARGE SCALE GENOMIC DNA]</scope>
    <source>
        <strain evidence="4">KCTC 42644</strain>
    </source>
</reference>
<dbReference type="InterPro" id="IPR001623">
    <property type="entry name" value="DnaJ_domain"/>
</dbReference>
<evidence type="ECO:0000313" key="3">
    <source>
        <dbReference type="EMBL" id="MFC3712278.1"/>
    </source>
</evidence>
<dbReference type="EMBL" id="JBHRXV010000004">
    <property type="protein sequence ID" value="MFC3712278.1"/>
    <property type="molecule type" value="Genomic_DNA"/>
</dbReference>